<keyword evidence="2" id="KW-1185">Reference proteome</keyword>
<gene>
    <name evidence="1" type="ORF">PECUL_23A052101</name>
</gene>
<dbReference type="EMBL" id="OW240923">
    <property type="protein sequence ID" value="CAH2325418.1"/>
    <property type="molecule type" value="Genomic_DNA"/>
</dbReference>
<proteinExistence type="predicted"/>
<dbReference type="AlphaFoldDB" id="A0AAD1TKL5"/>
<accession>A0AAD1TKL5</accession>
<evidence type="ECO:0000313" key="2">
    <source>
        <dbReference type="Proteomes" id="UP001295444"/>
    </source>
</evidence>
<reference evidence="1" key="1">
    <citation type="submission" date="2022-03" db="EMBL/GenBank/DDBJ databases">
        <authorList>
            <person name="Alioto T."/>
            <person name="Alioto T."/>
            <person name="Gomez Garrido J."/>
        </authorList>
    </citation>
    <scope>NUCLEOTIDE SEQUENCE</scope>
</reference>
<protein>
    <submittedName>
        <fullName evidence="1">Uncharacterized protein</fullName>
    </submittedName>
</protein>
<evidence type="ECO:0000313" key="1">
    <source>
        <dbReference type="EMBL" id="CAH2325418.1"/>
    </source>
</evidence>
<sequence>MTEISRLETFHKHNPTPLHLEQLTAALALLESLSLTATTKALACTKQKYYEKGKKAVSMLAKWLKSLTDTKQISNIRTPDGTTSDIPHKIGETFQQYFATLYNHTPNPPSEHIRTLTEDFP</sequence>
<name>A0AAD1TKL5_PELCU</name>
<organism evidence="1 2">
    <name type="scientific">Pelobates cultripes</name>
    <name type="common">Western spadefoot toad</name>
    <dbReference type="NCBI Taxonomy" id="61616"/>
    <lineage>
        <taxon>Eukaryota</taxon>
        <taxon>Metazoa</taxon>
        <taxon>Chordata</taxon>
        <taxon>Craniata</taxon>
        <taxon>Vertebrata</taxon>
        <taxon>Euteleostomi</taxon>
        <taxon>Amphibia</taxon>
        <taxon>Batrachia</taxon>
        <taxon>Anura</taxon>
        <taxon>Pelobatoidea</taxon>
        <taxon>Pelobatidae</taxon>
        <taxon>Pelobates</taxon>
    </lineage>
</organism>
<dbReference type="Proteomes" id="UP001295444">
    <property type="component" value="Chromosome 12"/>
</dbReference>